<dbReference type="Gene3D" id="3.90.1200.10">
    <property type="match status" value="1"/>
</dbReference>
<reference evidence="3" key="2">
    <citation type="submission" date="2016-01" db="EMBL/GenBank/DDBJ databases">
        <title>First complete genome sequence of a species in the genus Microterricola, an extremophilic cold active enzyme producing strain ERGS5:02 isolated from Sikkim Himalaya.</title>
        <authorList>
            <person name="Kumar R."/>
            <person name="Singh D."/>
            <person name="Swarnkar M.K."/>
        </authorList>
    </citation>
    <scope>NUCLEOTIDE SEQUENCE [LARGE SCALE GENOMIC DNA]</scope>
    <source>
        <strain evidence="3">ERGS5:02</strain>
    </source>
</reference>
<dbReference type="Proteomes" id="UP000058305">
    <property type="component" value="Chromosome"/>
</dbReference>
<dbReference type="OrthoDB" id="236897at2"/>
<dbReference type="KEGG" id="mvd:AWU67_16085"/>
<keyword evidence="3" id="KW-1185">Reference proteome</keyword>
<reference evidence="2 3" key="1">
    <citation type="journal article" date="2016" name="J. Biotechnol.">
        <title>First complete genome sequence of a species in the genus Microterricola, an extremophilic cold active enzyme producing bacterial strain ERGS5:02 isolated from Sikkim Himalaya.</title>
        <authorList>
            <person name="Himanshu"/>
            <person name="Swarnkar M.K."/>
            <person name="Singh D."/>
            <person name="Kumar R."/>
        </authorList>
    </citation>
    <scope>NUCLEOTIDE SEQUENCE [LARGE SCALE GENOMIC DNA]</scope>
    <source>
        <strain evidence="2 3">ERGS5:02</strain>
    </source>
</reference>
<sequence length="243" mass="26543">MHDEALAGGNSTDVRRVGETVRRTSGPWTPRVHELLRVLRGEGVLEVPEPLGLDESGREVLSYLPGEVANYPLPGWLWHRSVLAESAAMLRRVHDAGAPLAGVRDGWQLPSHEPVEVICHNDVAPYNLVLVDGHVGGLIDFDTASPGPRIWDLAYLAYRLVPFVADAGAEAPAESERIERLNLLIAAYGMDYSPAEVLTVMAARLEELAAFTEQRADDTGRADLREHAAMYRVDAVRVLALAS</sequence>
<protein>
    <recommendedName>
        <fullName evidence="1">Aminoglycoside phosphotransferase domain-containing protein</fullName>
    </recommendedName>
</protein>
<feature type="domain" description="Aminoglycoside phosphotransferase" evidence="1">
    <location>
        <begin position="111"/>
        <end position="162"/>
    </location>
</feature>
<dbReference type="Pfam" id="PF01636">
    <property type="entry name" value="APH"/>
    <property type="match status" value="1"/>
</dbReference>
<name>A0A0Y0PG08_9MICO</name>
<evidence type="ECO:0000313" key="2">
    <source>
        <dbReference type="EMBL" id="AMB60128.1"/>
    </source>
</evidence>
<proteinExistence type="predicted"/>
<dbReference type="RefSeq" id="WP_067231421.1">
    <property type="nucleotide sequence ID" value="NZ_CP014145.1"/>
</dbReference>
<dbReference type="InterPro" id="IPR011009">
    <property type="entry name" value="Kinase-like_dom_sf"/>
</dbReference>
<dbReference type="InterPro" id="IPR002575">
    <property type="entry name" value="Aminoglycoside_PTrfase"/>
</dbReference>
<gene>
    <name evidence="2" type="ORF">AWU67_16085</name>
</gene>
<dbReference type="EMBL" id="CP014145">
    <property type="protein sequence ID" value="AMB60128.1"/>
    <property type="molecule type" value="Genomic_DNA"/>
</dbReference>
<dbReference type="SUPFAM" id="SSF56112">
    <property type="entry name" value="Protein kinase-like (PK-like)"/>
    <property type="match status" value="1"/>
</dbReference>
<evidence type="ECO:0000313" key="3">
    <source>
        <dbReference type="Proteomes" id="UP000058305"/>
    </source>
</evidence>
<organism evidence="2 3">
    <name type="scientific">Microterricola viridarii</name>
    <dbReference type="NCBI Taxonomy" id="412690"/>
    <lineage>
        <taxon>Bacteria</taxon>
        <taxon>Bacillati</taxon>
        <taxon>Actinomycetota</taxon>
        <taxon>Actinomycetes</taxon>
        <taxon>Micrococcales</taxon>
        <taxon>Microbacteriaceae</taxon>
        <taxon>Microterricola</taxon>
    </lineage>
</organism>
<evidence type="ECO:0000259" key="1">
    <source>
        <dbReference type="Pfam" id="PF01636"/>
    </source>
</evidence>
<dbReference type="AlphaFoldDB" id="A0A0Y0PG08"/>
<accession>A0A0Y0PG08</accession>